<dbReference type="RefSeq" id="XP_024767730.1">
    <property type="nucleotide sequence ID" value="XM_024911271.1"/>
</dbReference>
<gene>
    <name evidence="1" type="ORF">M431DRAFT_100908</name>
</gene>
<protein>
    <submittedName>
        <fullName evidence="1">Uncharacterized protein</fullName>
    </submittedName>
</protein>
<reference evidence="1 2" key="1">
    <citation type="submission" date="2016-07" db="EMBL/GenBank/DDBJ databases">
        <title>Multiple horizontal gene transfer events from other fungi enriched the ability of initially mycotrophic Trichoderma (Ascomycota) to feed on dead plant biomass.</title>
        <authorList>
            <consortium name="DOE Joint Genome Institute"/>
            <person name="Aerts A."/>
            <person name="Atanasova L."/>
            <person name="Chenthamara K."/>
            <person name="Zhang J."/>
            <person name="Grujic M."/>
            <person name="Henrissat B."/>
            <person name="Kuo A."/>
            <person name="Salamov A."/>
            <person name="Lipzen A."/>
            <person name="Labutti K."/>
            <person name="Barry K."/>
            <person name="Miao Y."/>
            <person name="Rahimi M.J."/>
            <person name="Shen Q."/>
            <person name="Grigoriev I.V."/>
            <person name="Kubicek C.P."/>
            <person name="Druzhinina I.S."/>
        </authorList>
    </citation>
    <scope>NUCLEOTIDE SEQUENCE [LARGE SCALE GENOMIC DNA]</scope>
    <source>
        <strain evidence="1 2">CBS 226.95</strain>
    </source>
</reference>
<evidence type="ECO:0000313" key="1">
    <source>
        <dbReference type="EMBL" id="PTB48053.1"/>
    </source>
</evidence>
<dbReference type="STRING" id="983964.A0A2T3ZTD1"/>
<accession>A0A2T3ZTD1</accession>
<keyword evidence="2" id="KW-1185">Reference proteome</keyword>
<name>A0A2T3ZTD1_TRIHA</name>
<organism evidence="1 2">
    <name type="scientific">Trichoderma harzianum CBS 226.95</name>
    <dbReference type="NCBI Taxonomy" id="983964"/>
    <lineage>
        <taxon>Eukaryota</taxon>
        <taxon>Fungi</taxon>
        <taxon>Dikarya</taxon>
        <taxon>Ascomycota</taxon>
        <taxon>Pezizomycotina</taxon>
        <taxon>Sordariomycetes</taxon>
        <taxon>Hypocreomycetidae</taxon>
        <taxon>Hypocreales</taxon>
        <taxon>Hypocreaceae</taxon>
        <taxon>Trichoderma</taxon>
    </lineage>
</organism>
<sequence>MGIRKNICRLFCLGPREPEAEQSPRPLQHWEIRNGIIGMITEHLDQTPLVCFATVCPDFHDAYFPLAIAKQKRIQVELGRVPVRDYCCSSCDAYHPLRQEYWFNAQFFTCNDFHGGHLDPQSLPMRGFDYSLSVPFELAREIMNSHLDKSGDDYPVEQLVPHHPLTTYQENVAYSRSWYARIVDDQLVIHSYTALTLTTDRRLSGNSIDMGIISICRHVNTGRLLLVHRSPPQENCFSRRHGSVLSCPICVTDYSIDVIWKGGHWVVEISTYHVLETTKTKTKTDWTWDVMSYCPDEARKSPRFRKMMGTPPGIAMHKWRVRNAMALDWRSEGDWAPQPAVHSDPNYLDRPVYV</sequence>
<evidence type="ECO:0000313" key="2">
    <source>
        <dbReference type="Proteomes" id="UP000241690"/>
    </source>
</evidence>
<proteinExistence type="predicted"/>
<dbReference type="AlphaFoldDB" id="A0A2T3ZTD1"/>
<dbReference type="EMBL" id="KZ679703">
    <property type="protein sequence ID" value="PTB48053.1"/>
    <property type="molecule type" value="Genomic_DNA"/>
</dbReference>
<dbReference type="GeneID" id="36619830"/>
<dbReference type="Proteomes" id="UP000241690">
    <property type="component" value="Unassembled WGS sequence"/>
</dbReference>